<sequence>MTSMHPSTIWLYLARFFPRDVLLGLMAADCTARALLEQRVASSLKELHREIDFRFLHLMDGTAGRLWNRAVADHLRVLRIGPYFVCDALDHSKNVPFRHTVRPVRSLLARFRNLEEYHILWHERPTSTLRRIRPIYDHLSNTLCLASSFLTVPFSSAPNLRSLTVEISLDKAEHVFLPSFELPSLRDFSLCIRDDHADDLDAAGYVMGHHLARFLNNAHRTLRSFSFETSLNTDFSPFFSALGFFPCLSKLALSIPTADPHLGDPSTLNVFLRLHRDTLEHFALRGFSTNKSRTDSSCWLSQCLSEIRFSSLRTLNIGTSFISLDVVILCIEQWADTLTELDITGEYMSYEAVEDILDAFVDRPLTSLNMSVTTLCPELVDMLAAYLPHLIKLHLRIRTLSPHRCEPPTSLGSVRKQKVLEVERFCAEMNRRTYNGWELEDIGIWRFASKLQYQARCVNALRDSLRQI</sequence>
<proteinExistence type="predicted"/>
<evidence type="ECO:0000313" key="2">
    <source>
        <dbReference type="Proteomes" id="UP001215280"/>
    </source>
</evidence>
<name>A0AAD7IQN3_9AGAR</name>
<dbReference type="EMBL" id="JARJLG010000097">
    <property type="protein sequence ID" value="KAJ7746809.1"/>
    <property type="molecule type" value="Genomic_DNA"/>
</dbReference>
<dbReference type="AlphaFoldDB" id="A0AAD7IQN3"/>
<dbReference type="Proteomes" id="UP001215280">
    <property type="component" value="Unassembled WGS sequence"/>
</dbReference>
<reference evidence="1" key="1">
    <citation type="submission" date="2023-03" db="EMBL/GenBank/DDBJ databases">
        <title>Massive genome expansion in bonnet fungi (Mycena s.s.) driven by repeated elements and novel gene families across ecological guilds.</title>
        <authorList>
            <consortium name="Lawrence Berkeley National Laboratory"/>
            <person name="Harder C.B."/>
            <person name="Miyauchi S."/>
            <person name="Viragh M."/>
            <person name="Kuo A."/>
            <person name="Thoen E."/>
            <person name="Andreopoulos B."/>
            <person name="Lu D."/>
            <person name="Skrede I."/>
            <person name="Drula E."/>
            <person name="Henrissat B."/>
            <person name="Morin E."/>
            <person name="Kohler A."/>
            <person name="Barry K."/>
            <person name="LaButti K."/>
            <person name="Morin E."/>
            <person name="Salamov A."/>
            <person name="Lipzen A."/>
            <person name="Mereny Z."/>
            <person name="Hegedus B."/>
            <person name="Baldrian P."/>
            <person name="Stursova M."/>
            <person name="Weitz H."/>
            <person name="Taylor A."/>
            <person name="Grigoriev I.V."/>
            <person name="Nagy L.G."/>
            <person name="Martin F."/>
            <person name="Kauserud H."/>
        </authorList>
    </citation>
    <scope>NUCLEOTIDE SEQUENCE</scope>
    <source>
        <strain evidence="1">CBHHK188m</strain>
    </source>
</reference>
<evidence type="ECO:0000313" key="1">
    <source>
        <dbReference type="EMBL" id="KAJ7746809.1"/>
    </source>
</evidence>
<organism evidence="1 2">
    <name type="scientific">Mycena maculata</name>
    <dbReference type="NCBI Taxonomy" id="230809"/>
    <lineage>
        <taxon>Eukaryota</taxon>
        <taxon>Fungi</taxon>
        <taxon>Dikarya</taxon>
        <taxon>Basidiomycota</taxon>
        <taxon>Agaricomycotina</taxon>
        <taxon>Agaricomycetes</taxon>
        <taxon>Agaricomycetidae</taxon>
        <taxon>Agaricales</taxon>
        <taxon>Marasmiineae</taxon>
        <taxon>Mycenaceae</taxon>
        <taxon>Mycena</taxon>
    </lineage>
</organism>
<comment type="caution">
    <text evidence="1">The sequence shown here is derived from an EMBL/GenBank/DDBJ whole genome shotgun (WGS) entry which is preliminary data.</text>
</comment>
<dbReference type="Gene3D" id="3.80.10.10">
    <property type="entry name" value="Ribonuclease Inhibitor"/>
    <property type="match status" value="1"/>
</dbReference>
<keyword evidence="2" id="KW-1185">Reference proteome</keyword>
<dbReference type="InterPro" id="IPR032675">
    <property type="entry name" value="LRR_dom_sf"/>
</dbReference>
<accession>A0AAD7IQN3</accession>
<dbReference type="SUPFAM" id="SSF52047">
    <property type="entry name" value="RNI-like"/>
    <property type="match status" value="1"/>
</dbReference>
<gene>
    <name evidence="1" type="ORF">DFH07DRAFT_832469</name>
</gene>
<protein>
    <submittedName>
        <fullName evidence="1">Uncharacterized protein</fullName>
    </submittedName>
</protein>